<dbReference type="SUPFAM" id="SSF48150">
    <property type="entry name" value="DNA-glycosylase"/>
    <property type="match status" value="1"/>
</dbReference>
<dbReference type="InterPro" id="IPR011257">
    <property type="entry name" value="DNA_glycosylase"/>
</dbReference>
<dbReference type="GO" id="GO:0032131">
    <property type="term" value="F:alkylated DNA binding"/>
    <property type="evidence" value="ECO:0007669"/>
    <property type="project" value="TreeGrafter"/>
</dbReference>
<dbReference type="SMART" id="SM00478">
    <property type="entry name" value="ENDO3c"/>
    <property type="match status" value="1"/>
</dbReference>
<comment type="caution">
    <text evidence="7">The sequence shown here is derived from an EMBL/GenBank/DDBJ whole genome shotgun (WGS) entry which is preliminary data.</text>
</comment>
<dbReference type="PANTHER" id="PTHR43003">
    <property type="entry name" value="DNA-3-METHYLADENINE GLYCOSYLASE"/>
    <property type="match status" value="1"/>
</dbReference>
<evidence type="ECO:0000256" key="4">
    <source>
        <dbReference type="ARBA" id="ARBA00022763"/>
    </source>
</evidence>
<organism evidence="7 8">
    <name type="scientific">Candidatus Woesebacteria bacterium GW2011_GWA1_37_8</name>
    <dbReference type="NCBI Taxonomy" id="1618546"/>
    <lineage>
        <taxon>Bacteria</taxon>
        <taxon>Candidatus Woeseibacteriota</taxon>
    </lineage>
</organism>
<evidence type="ECO:0000256" key="1">
    <source>
        <dbReference type="ARBA" id="ARBA00000086"/>
    </source>
</evidence>
<dbReference type="Gene3D" id="1.10.1670.40">
    <property type="match status" value="1"/>
</dbReference>
<dbReference type="InterPro" id="IPR003265">
    <property type="entry name" value="HhH-GPD_domain"/>
</dbReference>
<dbReference type="AlphaFoldDB" id="A0A0G0I4B8"/>
<dbReference type="PANTHER" id="PTHR43003:SF5">
    <property type="entry name" value="DNA-3-METHYLADENINE GLYCOSYLASE"/>
    <property type="match status" value="1"/>
</dbReference>
<keyword evidence="4" id="KW-0227">DNA damage</keyword>
<feature type="domain" description="HhH-GPD" evidence="6">
    <location>
        <begin position="44"/>
        <end position="202"/>
    </location>
</feature>
<sequence>MWKEAEDFLLRDKKIAPLVIKWGSCRIKKRPQKYYFEDLVASITEQQLSGKASEAIFKRVRTLLKKNSSSLLSPIAPKDVEKVKEEELRACGISWSKAKYVKDLGEKVSRGEVNLKRLGTLSDEEVVTELIKVKGVGRWTAEMFLMFTLARPDIFPLDDLGIRKAMEKMFGKKLDKPEILKKSTNWKQFRTVASWYLWRSLETT</sequence>
<evidence type="ECO:0000256" key="5">
    <source>
        <dbReference type="ARBA" id="ARBA00023204"/>
    </source>
</evidence>
<comment type="catalytic activity">
    <reaction evidence="1">
        <text>Hydrolysis of alkylated DNA, releasing 3-methyladenine, 3-methylguanine, 7-methylguanine and 7-methyladenine.</text>
        <dbReference type="EC" id="3.2.2.21"/>
    </reaction>
</comment>
<dbReference type="PROSITE" id="PS00516">
    <property type="entry name" value="ALKYLBASE_DNA_GLYCOS"/>
    <property type="match status" value="1"/>
</dbReference>
<dbReference type="InterPro" id="IPR051912">
    <property type="entry name" value="Alkylbase_DNA_Glycosylase/TA"/>
</dbReference>
<evidence type="ECO:0000256" key="2">
    <source>
        <dbReference type="ARBA" id="ARBA00010817"/>
    </source>
</evidence>
<evidence type="ECO:0000259" key="6">
    <source>
        <dbReference type="SMART" id="SM00478"/>
    </source>
</evidence>
<accession>A0A0G0I4B8</accession>
<reference evidence="7 8" key="1">
    <citation type="journal article" date="2015" name="Nature">
        <title>rRNA introns, odd ribosomes, and small enigmatic genomes across a large radiation of phyla.</title>
        <authorList>
            <person name="Brown C.T."/>
            <person name="Hug L.A."/>
            <person name="Thomas B.C."/>
            <person name="Sharon I."/>
            <person name="Castelle C.J."/>
            <person name="Singh A."/>
            <person name="Wilkins M.J."/>
            <person name="Williams K.H."/>
            <person name="Banfield J.F."/>
        </authorList>
    </citation>
    <scope>NUCLEOTIDE SEQUENCE [LARGE SCALE GENOMIC DNA]</scope>
</reference>
<dbReference type="GO" id="GO:0008725">
    <property type="term" value="F:DNA-3-methyladenine glycosylase activity"/>
    <property type="evidence" value="ECO:0007669"/>
    <property type="project" value="TreeGrafter"/>
</dbReference>
<name>A0A0G0I4B8_9BACT</name>
<gene>
    <name evidence="7" type="ORF">US62_C0009G0031</name>
</gene>
<dbReference type="GO" id="GO:0032993">
    <property type="term" value="C:protein-DNA complex"/>
    <property type="evidence" value="ECO:0007669"/>
    <property type="project" value="TreeGrafter"/>
</dbReference>
<dbReference type="EC" id="3.2.2.21" evidence="3"/>
<dbReference type="CDD" id="cd00056">
    <property type="entry name" value="ENDO3c"/>
    <property type="match status" value="1"/>
</dbReference>
<evidence type="ECO:0000256" key="3">
    <source>
        <dbReference type="ARBA" id="ARBA00012000"/>
    </source>
</evidence>
<dbReference type="FunFam" id="1.10.340.30:FF:000004">
    <property type="entry name" value="DNA-3-methyladenine glycosylase II"/>
    <property type="match status" value="1"/>
</dbReference>
<proteinExistence type="inferred from homology"/>
<comment type="similarity">
    <text evidence="2">Belongs to the alkylbase DNA glycosidase AlkA family.</text>
</comment>
<dbReference type="Gene3D" id="1.10.340.30">
    <property type="entry name" value="Hypothetical protein, domain 2"/>
    <property type="match status" value="1"/>
</dbReference>
<keyword evidence="5" id="KW-0234">DNA repair</keyword>
<dbReference type="InterPro" id="IPR000035">
    <property type="entry name" value="Alkylbase_DNA_glycsylse_CS"/>
</dbReference>
<protein>
    <recommendedName>
        <fullName evidence="3">DNA-3-methyladenine glycosylase II</fullName>
        <ecNumber evidence="3">3.2.2.21</ecNumber>
    </recommendedName>
</protein>
<dbReference type="Proteomes" id="UP000034603">
    <property type="component" value="Unassembled WGS sequence"/>
</dbReference>
<dbReference type="GO" id="GO:0005737">
    <property type="term" value="C:cytoplasm"/>
    <property type="evidence" value="ECO:0007669"/>
    <property type="project" value="TreeGrafter"/>
</dbReference>
<dbReference type="GO" id="GO:0006285">
    <property type="term" value="P:base-excision repair, AP site formation"/>
    <property type="evidence" value="ECO:0007669"/>
    <property type="project" value="TreeGrafter"/>
</dbReference>
<dbReference type="GO" id="GO:0006307">
    <property type="term" value="P:DNA alkylation repair"/>
    <property type="evidence" value="ECO:0007669"/>
    <property type="project" value="TreeGrafter"/>
</dbReference>
<dbReference type="PATRIC" id="fig|1618546.3.peg.320"/>
<evidence type="ECO:0000313" key="7">
    <source>
        <dbReference type="EMBL" id="KKQ45800.1"/>
    </source>
</evidence>
<evidence type="ECO:0000313" key="8">
    <source>
        <dbReference type="Proteomes" id="UP000034603"/>
    </source>
</evidence>
<dbReference type="EMBL" id="LBTR01000009">
    <property type="protein sequence ID" value="KKQ45800.1"/>
    <property type="molecule type" value="Genomic_DNA"/>
</dbReference>
<dbReference type="Pfam" id="PF00730">
    <property type="entry name" value="HhH-GPD"/>
    <property type="match status" value="1"/>
</dbReference>
<dbReference type="GO" id="GO:0043916">
    <property type="term" value="F:DNA-7-methylguanine glycosylase activity"/>
    <property type="evidence" value="ECO:0007669"/>
    <property type="project" value="TreeGrafter"/>
</dbReference>